<dbReference type="PRINTS" id="PR00300">
    <property type="entry name" value="CLPPROTEASEA"/>
</dbReference>
<keyword evidence="8" id="KW-0378">Hydrolase</keyword>
<dbReference type="GO" id="GO:0005524">
    <property type="term" value="F:ATP binding"/>
    <property type="evidence" value="ECO:0007669"/>
    <property type="project" value="UniProtKB-KW"/>
</dbReference>
<feature type="domain" description="AAA+ ATPase" evidence="6">
    <location>
        <begin position="489"/>
        <end position="649"/>
    </location>
</feature>
<dbReference type="Pfam" id="PF02861">
    <property type="entry name" value="Clp_N"/>
    <property type="match status" value="1"/>
</dbReference>
<evidence type="ECO:0000256" key="4">
    <source>
        <dbReference type="ARBA" id="ARBA00023186"/>
    </source>
</evidence>
<dbReference type="InterPro" id="IPR013461">
    <property type="entry name" value="ClpA"/>
</dbReference>
<comment type="caution">
    <text evidence="8">The sequence shown here is derived from an EMBL/GenBank/DDBJ whole genome shotgun (WGS) entry which is preliminary data.</text>
</comment>
<dbReference type="InterPro" id="IPR003959">
    <property type="entry name" value="ATPase_AAA_core"/>
</dbReference>
<evidence type="ECO:0000256" key="3">
    <source>
        <dbReference type="ARBA" id="ARBA00022840"/>
    </source>
</evidence>
<keyword evidence="8" id="KW-0645">Protease</keyword>
<dbReference type="InterPro" id="IPR003593">
    <property type="entry name" value="AAA+_ATPase"/>
</dbReference>
<dbReference type="PANTHER" id="PTHR11638:SF111">
    <property type="entry name" value="ATP-DEPENDENT CLP PROTEASE ATP-BINDING SUBUNIT CLPA"/>
    <property type="match status" value="1"/>
</dbReference>
<dbReference type="InterPro" id="IPR050130">
    <property type="entry name" value="ClpA_ClpB"/>
</dbReference>
<comment type="similarity">
    <text evidence="5">Belongs to the ClpA/ClpB family.</text>
</comment>
<dbReference type="InterPro" id="IPR001270">
    <property type="entry name" value="ClpA/B"/>
</dbReference>
<keyword evidence="1" id="KW-0677">Repeat</keyword>
<evidence type="ECO:0000313" key="9">
    <source>
        <dbReference type="Proteomes" id="UP001281656"/>
    </source>
</evidence>
<dbReference type="InterPro" id="IPR019489">
    <property type="entry name" value="Clp_ATPase_C"/>
</dbReference>
<dbReference type="GO" id="GO:0008233">
    <property type="term" value="F:peptidase activity"/>
    <property type="evidence" value="ECO:0007669"/>
    <property type="project" value="UniProtKB-KW"/>
</dbReference>
<evidence type="ECO:0000256" key="2">
    <source>
        <dbReference type="ARBA" id="ARBA00022741"/>
    </source>
</evidence>
<dbReference type="Pfam" id="PF07724">
    <property type="entry name" value="AAA_2"/>
    <property type="match status" value="1"/>
</dbReference>
<sequence>MRLDRIVNEVITAAYNEAKYSKHEYFTPEHILYASLFFSEGRDIIENCGGDIEEIKKDLTRYFHENINLISEGEPLETIGIQNIITTAGSHVLAAEKNIIKLGDIFISIYDEEESFASYFLKKQGIKRIDILNYITHGLSELNSIYSEDEQELEDDYMDEVESEKKGELLLKDFTVELTEKAENDEIDPLIGREDIINRTIQVLSRRLKNNPIHVGEPGVGKTAITEGLATLIVQNKVPKSLQKSKIYSLDMGSLLAGTKYRGDFEERIKKVLKKIEKEDKAIVYIDEIHTIIGAGSVSGGAMDASNILKPFLTKGKIRFIGSTTYDEYKKIFEKDKALSRRFQKIEVTEPNNEEAYNILMGLKENYEKFHKVSYTEEALKAAVELSAKYINDRYLPDKAIDVIDEAGANARINGKDDEVIVIRSGDIEKVVSSMARIPEQSVSVNEIEILRSLEKNLKEKIFGQDEAIDTLVRAIKKSRAGFNDENKTVANLLFVGPTGVGKTEICKQLANALNIPLIRFDMSEYQEKHSVARLIGAPPGYVGYEEGGLLTDNVRKNPYCVLLLDEIEKVHPDVLNILLQLMDYATLTDSTGKKTDFRNVILIMTSNAGARSLGKTLMGFGERITKEESITKEIERVFSPEFRNRLDDTVIFNRMNEEMALLVAKKAISEFEEKLLSKGIKATVTERCYKWLSTKGTSLEYGAREIIRIVQHQIKPYFVDQILFGEERGANSYVIDVEDNKVIIRAE</sequence>
<protein>
    <submittedName>
        <fullName evidence="8">ATP-dependent Clp protease ATP-binding subunit ClpA</fullName>
    </submittedName>
</protein>
<dbReference type="Proteomes" id="UP001281656">
    <property type="component" value="Unassembled WGS sequence"/>
</dbReference>
<feature type="domain" description="AAA+ ATPase" evidence="6">
    <location>
        <begin position="209"/>
        <end position="353"/>
    </location>
</feature>
<dbReference type="InterPro" id="IPR036628">
    <property type="entry name" value="Clp_N_dom_sf"/>
</dbReference>
<dbReference type="SMART" id="SM01086">
    <property type="entry name" value="ClpB_D2-small"/>
    <property type="match status" value="1"/>
</dbReference>
<evidence type="ECO:0000256" key="1">
    <source>
        <dbReference type="ARBA" id="ARBA00022737"/>
    </source>
</evidence>
<dbReference type="InterPro" id="IPR027417">
    <property type="entry name" value="P-loop_NTPase"/>
</dbReference>
<keyword evidence="3 5" id="KW-0067">ATP-binding</keyword>
<name>A0ABU4JTJ8_9CLOT</name>
<dbReference type="CDD" id="cd00009">
    <property type="entry name" value="AAA"/>
    <property type="match status" value="1"/>
</dbReference>
<dbReference type="InterPro" id="IPR004176">
    <property type="entry name" value="Clp_R_N"/>
</dbReference>
<dbReference type="EMBL" id="JARUJP010000009">
    <property type="protein sequence ID" value="MDW8801432.1"/>
    <property type="molecule type" value="Genomic_DNA"/>
</dbReference>
<dbReference type="InterPro" id="IPR041546">
    <property type="entry name" value="ClpA/ClpB_AAA_lid"/>
</dbReference>
<dbReference type="CDD" id="cd19499">
    <property type="entry name" value="RecA-like_ClpB_Hsp104-like"/>
    <property type="match status" value="1"/>
</dbReference>
<accession>A0ABU4JTJ8</accession>
<dbReference type="PROSITE" id="PS00871">
    <property type="entry name" value="CLPAB_2"/>
    <property type="match status" value="1"/>
</dbReference>
<feature type="domain" description="Clp ATPase C-terminal" evidence="7">
    <location>
        <begin position="656"/>
        <end position="745"/>
    </location>
</feature>
<dbReference type="NCBIfam" id="TIGR02639">
    <property type="entry name" value="ClpA"/>
    <property type="match status" value="1"/>
</dbReference>
<organism evidence="8 9">
    <name type="scientific">Clostridium tanneri</name>
    <dbReference type="NCBI Taxonomy" id="3037988"/>
    <lineage>
        <taxon>Bacteria</taxon>
        <taxon>Bacillati</taxon>
        <taxon>Bacillota</taxon>
        <taxon>Clostridia</taxon>
        <taxon>Eubacteriales</taxon>
        <taxon>Clostridiaceae</taxon>
        <taxon>Clostridium</taxon>
    </lineage>
</organism>
<proteinExistence type="inferred from homology"/>
<dbReference type="SUPFAM" id="SSF52540">
    <property type="entry name" value="P-loop containing nucleoside triphosphate hydrolases"/>
    <property type="match status" value="2"/>
</dbReference>
<keyword evidence="2 5" id="KW-0547">Nucleotide-binding</keyword>
<dbReference type="Gene3D" id="3.40.50.300">
    <property type="entry name" value="P-loop containing nucleotide triphosphate hydrolases"/>
    <property type="match status" value="2"/>
</dbReference>
<evidence type="ECO:0000313" key="8">
    <source>
        <dbReference type="EMBL" id="MDW8801432.1"/>
    </source>
</evidence>
<reference evidence="8 9" key="1">
    <citation type="submission" date="2023-04" db="EMBL/GenBank/DDBJ databases">
        <title>Clostridium tannerae sp. nov., isolated from the fecal material of an alpaca.</title>
        <authorList>
            <person name="Miller S."/>
            <person name="Hendry M."/>
            <person name="King J."/>
            <person name="Sankaranarayanan K."/>
            <person name="Lawson P.A."/>
        </authorList>
    </citation>
    <scope>NUCLEOTIDE SEQUENCE [LARGE SCALE GENOMIC DNA]</scope>
    <source>
        <strain evidence="8 9">A1-XYC3</strain>
    </source>
</reference>
<dbReference type="InterPro" id="IPR028299">
    <property type="entry name" value="ClpA/B_CS2"/>
</dbReference>
<dbReference type="PANTHER" id="PTHR11638">
    <property type="entry name" value="ATP-DEPENDENT CLP PROTEASE"/>
    <property type="match status" value="1"/>
</dbReference>
<evidence type="ECO:0000259" key="7">
    <source>
        <dbReference type="SMART" id="SM01086"/>
    </source>
</evidence>
<keyword evidence="4 5" id="KW-0143">Chaperone</keyword>
<dbReference type="Pfam" id="PF17871">
    <property type="entry name" value="AAA_lid_9"/>
    <property type="match status" value="1"/>
</dbReference>
<dbReference type="SMART" id="SM00382">
    <property type="entry name" value="AAA"/>
    <property type="match status" value="2"/>
</dbReference>
<dbReference type="GO" id="GO:0006508">
    <property type="term" value="P:proteolysis"/>
    <property type="evidence" value="ECO:0007669"/>
    <property type="project" value="UniProtKB-KW"/>
</dbReference>
<dbReference type="Gene3D" id="1.10.1780.10">
    <property type="entry name" value="Clp, N-terminal domain"/>
    <property type="match status" value="1"/>
</dbReference>
<gene>
    <name evidence="8" type="primary">clpA</name>
    <name evidence="8" type="ORF">P8V03_09725</name>
</gene>
<dbReference type="Gene3D" id="1.10.8.60">
    <property type="match status" value="2"/>
</dbReference>
<dbReference type="RefSeq" id="WP_318798014.1">
    <property type="nucleotide sequence ID" value="NZ_JARUJP010000009.1"/>
</dbReference>
<dbReference type="PROSITE" id="PS00870">
    <property type="entry name" value="CLPAB_1"/>
    <property type="match status" value="1"/>
</dbReference>
<dbReference type="InterPro" id="IPR018368">
    <property type="entry name" value="ClpA/B_CS1"/>
</dbReference>
<keyword evidence="9" id="KW-1185">Reference proteome</keyword>
<dbReference type="SUPFAM" id="SSF81923">
    <property type="entry name" value="Double Clp-N motif"/>
    <property type="match status" value="1"/>
</dbReference>
<evidence type="ECO:0000256" key="5">
    <source>
        <dbReference type="RuleBase" id="RU004432"/>
    </source>
</evidence>
<evidence type="ECO:0000259" key="6">
    <source>
        <dbReference type="SMART" id="SM00382"/>
    </source>
</evidence>
<dbReference type="Pfam" id="PF00004">
    <property type="entry name" value="AAA"/>
    <property type="match status" value="1"/>
</dbReference>
<dbReference type="Pfam" id="PF10431">
    <property type="entry name" value="ClpB_D2-small"/>
    <property type="match status" value="1"/>
</dbReference>